<reference evidence="1 2" key="1">
    <citation type="submission" date="2018-03" db="EMBL/GenBank/DDBJ databases">
        <title>Draft Genome Sequences of the Obligatory Marine Myxobacteria Enhygromyxa salina SWB005.</title>
        <authorList>
            <person name="Poehlein A."/>
            <person name="Moghaddam J.A."/>
            <person name="Harms H."/>
            <person name="Alanjari M."/>
            <person name="Koenig G.M."/>
            <person name="Daniel R."/>
            <person name="Schaeberle T.F."/>
        </authorList>
    </citation>
    <scope>NUCLEOTIDE SEQUENCE [LARGE SCALE GENOMIC DNA]</scope>
    <source>
        <strain evidence="1 2">SWB005</strain>
    </source>
</reference>
<dbReference type="Proteomes" id="UP000237968">
    <property type="component" value="Unassembled WGS sequence"/>
</dbReference>
<gene>
    <name evidence="1" type="ORF">ENSA5_39800</name>
</gene>
<dbReference type="EMBL" id="PVNK01000171">
    <property type="protein sequence ID" value="PRP95395.1"/>
    <property type="molecule type" value="Genomic_DNA"/>
</dbReference>
<dbReference type="RefSeq" id="WP_106393285.1">
    <property type="nucleotide sequence ID" value="NZ_PVNK01000171.1"/>
</dbReference>
<proteinExistence type="predicted"/>
<protein>
    <recommendedName>
        <fullName evidence="3">DNA binding HTH domain-containing protein</fullName>
    </recommendedName>
</protein>
<accession>A0A2S9XRB4</accession>
<evidence type="ECO:0000313" key="2">
    <source>
        <dbReference type="Proteomes" id="UP000237968"/>
    </source>
</evidence>
<dbReference type="AlphaFoldDB" id="A0A2S9XRB4"/>
<evidence type="ECO:0000313" key="1">
    <source>
        <dbReference type="EMBL" id="PRP95395.1"/>
    </source>
</evidence>
<keyword evidence="2" id="KW-1185">Reference proteome</keyword>
<comment type="caution">
    <text evidence="1">The sequence shown here is derived from an EMBL/GenBank/DDBJ whole genome shotgun (WGS) entry which is preliminary data.</text>
</comment>
<name>A0A2S9XRB4_9BACT</name>
<organism evidence="1 2">
    <name type="scientific">Enhygromyxa salina</name>
    <dbReference type="NCBI Taxonomy" id="215803"/>
    <lineage>
        <taxon>Bacteria</taxon>
        <taxon>Pseudomonadati</taxon>
        <taxon>Myxococcota</taxon>
        <taxon>Polyangia</taxon>
        <taxon>Nannocystales</taxon>
        <taxon>Nannocystaceae</taxon>
        <taxon>Enhygromyxa</taxon>
    </lineage>
</organism>
<sequence>MWQRKAWVNAPGVRDEYMVRLDTWDHMEAQLLSQLIEDAGSIRRAAISIGVPRSTLTARVHNHSKRGTWPG</sequence>
<evidence type="ECO:0008006" key="3">
    <source>
        <dbReference type="Google" id="ProtNLM"/>
    </source>
</evidence>